<proteinExistence type="predicted"/>
<gene>
    <name evidence="1" type="ORF">XNOV1_A004695</name>
</gene>
<organism evidence="1 2">
    <name type="scientific">Xyrichtys novacula</name>
    <name type="common">Pearly razorfish</name>
    <name type="synonym">Hemipteronotus novacula</name>
    <dbReference type="NCBI Taxonomy" id="13765"/>
    <lineage>
        <taxon>Eukaryota</taxon>
        <taxon>Metazoa</taxon>
        <taxon>Chordata</taxon>
        <taxon>Craniata</taxon>
        <taxon>Vertebrata</taxon>
        <taxon>Euteleostomi</taxon>
        <taxon>Actinopterygii</taxon>
        <taxon>Neopterygii</taxon>
        <taxon>Teleostei</taxon>
        <taxon>Neoteleostei</taxon>
        <taxon>Acanthomorphata</taxon>
        <taxon>Eupercaria</taxon>
        <taxon>Labriformes</taxon>
        <taxon>Labridae</taxon>
        <taxon>Xyrichtys</taxon>
    </lineage>
</organism>
<protein>
    <submittedName>
        <fullName evidence="1">Unnamed protein product</fullName>
    </submittedName>
</protein>
<sequence length="227" mass="26335">MSSWRPPPVHRRPRSLQKEATLTPHRMQTPNILQRGVIPPVGRHIWKSFWPRKVSEWFQHAPLSGEKKTDSIASPEFKCAAVQPETIPCAVNLCSGKHPGKYRRPRSYLKSYKQRIWQRCRSFRAEQVVCISRQTDEHKRSRDKKKEGVKESSRGSVCVPLVGQQLDRVSSSEHVIASAQHKAGRLSVLRANRRLYVKDRLWRLIREPWASETKHELTEQLQTNPGL</sequence>
<reference evidence="1" key="1">
    <citation type="submission" date="2023-08" db="EMBL/GenBank/DDBJ databases">
        <authorList>
            <person name="Alioto T."/>
            <person name="Alioto T."/>
            <person name="Gomez Garrido J."/>
        </authorList>
    </citation>
    <scope>NUCLEOTIDE SEQUENCE</scope>
</reference>
<evidence type="ECO:0000313" key="2">
    <source>
        <dbReference type="Proteomes" id="UP001178508"/>
    </source>
</evidence>
<keyword evidence="2" id="KW-1185">Reference proteome</keyword>
<dbReference type="AlphaFoldDB" id="A0AAV1GYI8"/>
<dbReference type="Proteomes" id="UP001178508">
    <property type="component" value="Chromosome 18"/>
</dbReference>
<accession>A0AAV1GYI8</accession>
<dbReference type="EMBL" id="OY660881">
    <property type="protein sequence ID" value="CAJ1078613.1"/>
    <property type="molecule type" value="Genomic_DNA"/>
</dbReference>
<evidence type="ECO:0000313" key="1">
    <source>
        <dbReference type="EMBL" id="CAJ1078613.1"/>
    </source>
</evidence>
<name>A0AAV1GYI8_XYRNO</name>